<proteinExistence type="predicted"/>
<reference evidence="3" key="1">
    <citation type="submission" date="2017-04" db="EMBL/GenBank/DDBJ databases">
        <authorList>
            <person name="Varghese N."/>
            <person name="Submissions S."/>
        </authorList>
    </citation>
    <scope>NUCLEOTIDE SEQUENCE [LARGE SCALE GENOMIC DNA]</scope>
    <source>
        <strain evidence="3">DSM 9293</strain>
    </source>
</reference>
<accession>A0A1W1WE36</accession>
<keyword evidence="1" id="KW-0472">Membrane</keyword>
<feature type="transmembrane region" description="Helical" evidence="1">
    <location>
        <begin position="12"/>
        <end position="34"/>
    </location>
</feature>
<organism evidence="2 3">
    <name type="scientific">Sulfobacillus thermosulfidooxidans (strain DSM 9293 / VKM B-1269 / AT-1)</name>
    <dbReference type="NCBI Taxonomy" id="929705"/>
    <lineage>
        <taxon>Bacteria</taxon>
        <taxon>Bacillati</taxon>
        <taxon>Bacillota</taxon>
        <taxon>Clostridia</taxon>
        <taxon>Eubacteriales</taxon>
        <taxon>Clostridiales Family XVII. Incertae Sedis</taxon>
        <taxon>Sulfobacillus</taxon>
    </lineage>
</organism>
<keyword evidence="1" id="KW-1133">Transmembrane helix</keyword>
<dbReference type="AlphaFoldDB" id="A0A1W1WE36"/>
<dbReference type="SUPFAM" id="SSF117281">
    <property type="entry name" value="Kelch motif"/>
    <property type="match status" value="1"/>
</dbReference>
<dbReference type="STRING" id="28034.BFX07_01005"/>
<protein>
    <submittedName>
        <fullName evidence="2">Uncharacterized protein</fullName>
    </submittedName>
</protein>
<dbReference type="InterPro" id="IPR015915">
    <property type="entry name" value="Kelch-typ_b-propeller"/>
</dbReference>
<dbReference type="OrthoDB" id="211220at2"/>
<dbReference type="EMBL" id="FWWY01000001">
    <property type="protein sequence ID" value="SMC04485.1"/>
    <property type="molecule type" value="Genomic_DNA"/>
</dbReference>
<dbReference type="Gene3D" id="2.120.10.80">
    <property type="entry name" value="Kelch-type beta propeller"/>
    <property type="match status" value="1"/>
</dbReference>
<evidence type="ECO:0000313" key="3">
    <source>
        <dbReference type="Proteomes" id="UP000192660"/>
    </source>
</evidence>
<keyword evidence="3" id="KW-1185">Reference proteome</keyword>
<evidence type="ECO:0000256" key="1">
    <source>
        <dbReference type="SAM" id="Phobius"/>
    </source>
</evidence>
<gene>
    <name evidence="2" type="ORF">SAMN00768000_1681</name>
</gene>
<name>A0A1W1WE36_SULTA</name>
<keyword evidence="1" id="KW-0812">Transmembrane</keyword>
<dbReference type="RefSeq" id="WP_020375704.1">
    <property type="nucleotide sequence ID" value="NZ_FWWY01000001.1"/>
</dbReference>
<dbReference type="Proteomes" id="UP000192660">
    <property type="component" value="Unassembled WGS sequence"/>
</dbReference>
<sequence>MIIQSRWRVRPRFFVFLMTLIAILIWIIFGHAGFSHTPNTSQARPNLQAVHRASLPVRCLTHYPAFALPFPLKNIQGITVGNNILVAGTSQDNSHPQGVSYAISPGGLVQGPSLSLPPGGALLNSQNMIWWAGGSPHNTPSTTAINVQSHQTLSHFLPVALSNAGVAVTSRASFLVGGNSHGGFSARIYELSSANGTIQNWGLLPQAVKDPTVQVGNNMLVVAGGILPNGSMNSSVWIYQLSSHHLINTLQLPYGISGAQMVYLQHHFWLLGGETSPHHLLSTIWVITSHSLILTTAHLPTALTQFAAGIMNHQIWIIGGVTPGGPTATIRVLKLIVSAPHPQASS</sequence>
<evidence type="ECO:0000313" key="2">
    <source>
        <dbReference type="EMBL" id="SMC04485.1"/>
    </source>
</evidence>